<dbReference type="EMBL" id="CP097218">
    <property type="protein sequence ID" value="UQN29580.1"/>
    <property type="molecule type" value="Genomic_DNA"/>
</dbReference>
<protein>
    <submittedName>
        <fullName evidence="1">Helix-turn-helix domain-containing protein</fullName>
    </submittedName>
</protein>
<organism evidence="1 2">
    <name type="scientific">Brachybacterium kimchii</name>
    <dbReference type="NCBI Taxonomy" id="2942909"/>
    <lineage>
        <taxon>Bacteria</taxon>
        <taxon>Bacillati</taxon>
        <taxon>Actinomycetota</taxon>
        <taxon>Actinomycetes</taxon>
        <taxon>Micrococcales</taxon>
        <taxon>Dermabacteraceae</taxon>
        <taxon>Brachybacterium</taxon>
    </lineage>
</organism>
<dbReference type="InterPro" id="IPR036388">
    <property type="entry name" value="WH-like_DNA-bd_sf"/>
</dbReference>
<gene>
    <name evidence="1" type="ORF">M4486_18425</name>
</gene>
<evidence type="ECO:0000313" key="2">
    <source>
        <dbReference type="Proteomes" id="UP001055868"/>
    </source>
</evidence>
<reference evidence="1" key="1">
    <citation type="submission" date="2022-05" db="EMBL/GenBank/DDBJ databases">
        <title>Genomic analysis of Brachybacterium sp. CBA3104.</title>
        <authorList>
            <person name="Roh S.W."/>
            <person name="Kim Y.B."/>
            <person name="Kim Y."/>
        </authorList>
    </citation>
    <scope>NUCLEOTIDE SEQUENCE</scope>
    <source>
        <strain evidence="1">CBA3104</strain>
    </source>
</reference>
<sequence length="218" mass="24385">MTVTYDCESSDGRRCRVTPYDENVHTPGTAHRTWDPYPDPFPAGPFTEVVEYAPAGHEEPIVTKTTTPGRLTEEGVQELPEFLRPRAAADPQPAPETEEMVTEVEEVPRPPEGDTPDLRAFFAFFKAINQGGRPDLSAEEVACLNVMLSYCTHTTLGDCRPGQNLIAQGVGKTERTVRRYIAALIRKRYVVEVQRGSNYGSNHTTEYRLTLPEWEGET</sequence>
<keyword evidence="2" id="KW-1185">Reference proteome</keyword>
<proteinExistence type="predicted"/>
<dbReference type="Proteomes" id="UP001055868">
    <property type="component" value="Chromosome"/>
</dbReference>
<name>A0ABY4N4T7_9MICO</name>
<evidence type="ECO:0000313" key="1">
    <source>
        <dbReference type="EMBL" id="UQN29580.1"/>
    </source>
</evidence>
<dbReference type="Gene3D" id="1.10.10.10">
    <property type="entry name" value="Winged helix-like DNA-binding domain superfamily/Winged helix DNA-binding domain"/>
    <property type="match status" value="1"/>
</dbReference>
<dbReference type="RefSeq" id="WP_249478773.1">
    <property type="nucleotide sequence ID" value="NZ_CP097218.1"/>
</dbReference>
<accession>A0ABY4N4T7</accession>